<evidence type="ECO:0000313" key="1">
    <source>
        <dbReference type="EMBL" id="KAL3806353.1"/>
    </source>
</evidence>
<organism evidence="1 2">
    <name type="scientific">Cyclostephanos tholiformis</name>
    <dbReference type="NCBI Taxonomy" id="382380"/>
    <lineage>
        <taxon>Eukaryota</taxon>
        <taxon>Sar</taxon>
        <taxon>Stramenopiles</taxon>
        <taxon>Ochrophyta</taxon>
        <taxon>Bacillariophyta</taxon>
        <taxon>Coscinodiscophyceae</taxon>
        <taxon>Thalassiosirophycidae</taxon>
        <taxon>Stephanodiscales</taxon>
        <taxon>Stephanodiscaceae</taxon>
        <taxon>Cyclostephanos</taxon>
    </lineage>
</organism>
<name>A0ABD3R1C4_9STRA</name>
<comment type="caution">
    <text evidence="1">The sequence shown here is derived from an EMBL/GenBank/DDBJ whole genome shotgun (WGS) entry which is preliminary data.</text>
</comment>
<proteinExistence type="predicted"/>
<keyword evidence="2" id="KW-1185">Reference proteome</keyword>
<dbReference type="AlphaFoldDB" id="A0ABD3R1C4"/>
<dbReference type="EMBL" id="JALLPB020000829">
    <property type="protein sequence ID" value="KAL3806353.1"/>
    <property type="molecule type" value="Genomic_DNA"/>
</dbReference>
<sequence length="131" mass="15366">MLASEEKTIAGDLGYDRISWDNLEISDLETFRYTDLTMEEGLGITSLGMDATMWDCYVNHYNGYYWADLQVLGVSVYLETLGHSQSSWDDEIGYVVTEDMNWDELSLEQQDAAYRLCYFENSWDWISLNYW</sequence>
<reference evidence="1 2" key="1">
    <citation type="submission" date="2024-10" db="EMBL/GenBank/DDBJ databases">
        <title>Updated reference genomes for cyclostephanoid diatoms.</title>
        <authorList>
            <person name="Roberts W.R."/>
            <person name="Alverson A.J."/>
        </authorList>
    </citation>
    <scope>NUCLEOTIDE SEQUENCE [LARGE SCALE GENOMIC DNA]</scope>
    <source>
        <strain evidence="1 2">AJA228-03</strain>
    </source>
</reference>
<gene>
    <name evidence="1" type="ORF">ACHAXA_007694</name>
</gene>
<dbReference type="Proteomes" id="UP001530377">
    <property type="component" value="Unassembled WGS sequence"/>
</dbReference>
<evidence type="ECO:0000313" key="2">
    <source>
        <dbReference type="Proteomes" id="UP001530377"/>
    </source>
</evidence>
<accession>A0ABD3R1C4</accession>
<protein>
    <submittedName>
        <fullName evidence="1">Uncharacterized protein</fullName>
    </submittedName>
</protein>